<comment type="caution">
    <text evidence="2">The sequence shown here is derived from an EMBL/GenBank/DDBJ whole genome shotgun (WGS) entry which is preliminary data.</text>
</comment>
<keyword evidence="3" id="KW-1185">Reference proteome</keyword>
<dbReference type="Proteomes" id="UP000073492">
    <property type="component" value="Unassembled WGS sequence"/>
</dbReference>
<dbReference type="EMBL" id="LFZO01001675">
    <property type="protein sequence ID" value="KXS93331.1"/>
    <property type="molecule type" value="Genomic_DNA"/>
</dbReference>
<reference evidence="2 3" key="1">
    <citation type="submission" date="2015-07" db="EMBL/GenBank/DDBJ databases">
        <title>Comparative genomics of the Sigatoka disease complex on banana suggests a link between parallel evolutionary changes in Pseudocercospora fijiensis and Pseudocercospora eumusae and increased virulence on the banana host.</title>
        <authorList>
            <person name="Chang T.-C."/>
            <person name="Salvucci A."/>
            <person name="Crous P.W."/>
            <person name="Stergiopoulos I."/>
        </authorList>
    </citation>
    <scope>NUCLEOTIDE SEQUENCE [LARGE SCALE GENOMIC DNA]</scope>
    <source>
        <strain evidence="2 3">CBS 116634</strain>
    </source>
</reference>
<accession>A0A139GT32</accession>
<evidence type="ECO:0000256" key="1">
    <source>
        <dbReference type="SAM" id="MobiDB-lite"/>
    </source>
</evidence>
<protein>
    <submittedName>
        <fullName evidence="2">Uncharacterized protein</fullName>
    </submittedName>
</protein>
<proteinExistence type="predicted"/>
<feature type="region of interest" description="Disordered" evidence="1">
    <location>
        <begin position="80"/>
        <end position="130"/>
    </location>
</feature>
<gene>
    <name evidence="2" type="ORF">AC579_9372</name>
</gene>
<sequence length="130" mass="13927">MQPMMQQIDSLMLEGIAAAHGGFSVRQCLSRLAGASVLHGRKSFARDGSCRSKDGRGNVRGLVAAEWERKDPSEWALAAQGESLNGHGASPFAGQQGTYGFNDMEAHAERRAPQRSAAQHAEHATANPTR</sequence>
<name>A0A139GT32_9PEZI</name>
<dbReference type="AlphaFoldDB" id="A0A139GT32"/>
<evidence type="ECO:0000313" key="3">
    <source>
        <dbReference type="Proteomes" id="UP000073492"/>
    </source>
</evidence>
<evidence type="ECO:0000313" key="2">
    <source>
        <dbReference type="EMBL" id="KXS93331.1"/>
    </source>
</evidence>
<organism evidence="2 3">
    <name type="scientific">Pseudocercospora musae</name>
    <dbReference type="NCBI Taxonomy" id="113226"/>
    <lineage>
        <taxon>Eukaryota</taxon>
        <taxon>Fungi</taxon>
        <taxon>Dikarya</taxon>
        <taxon>Ascomycota</taxon>
        <taxon>Pezizomycotina</taxon>
        <taxon>Dothideomycetes</taxon>
        <taxon>Dothideomycetidae</taxon>
        <taxon>Mycosphaerellales</taxon>
        <taxon>Mycosphaerellaceae</taxon>
        <taxon>Pseudocercospora</taxon>
    </lineage>
</organism>